<dbReference type="SUPFAM" id="SSF51011">
    <property type="entry name" value="Glycosyl hydrolase domain"/>
    <property type="match status" value="1"/>
</dbReference>
<dbReference type="AlphaFoldDB" id="A0A2G9C9N5"/>
<dbReference type="Pfam" id="PF10438">
    <property type="entry name" value="Cyc-maltodext_C"/>
    <property type="match status" value="1"/>
</dbReference>
<evidence type="ECO:0000259" key="5">
    <source>
        <dbReference type="SMART" id="SM00642"/>
    </source>
</evidence>
<comment type="caution">
    <text evidence="6">The sequence shown here is derived from an EMBL/GenBank/DDBJ whole genome shotgun (WGS) entry which is preliminary data.</text>
</comment>
<dbReference type="GO" id="GO:0016829">
    <property type="term" value="F:lyase activity"/>
    <property type="evidence" value="ECO:0007669"/>
    <property type="project" value="UniProtKB-KW"/>
</dbReference>
<dbReference type="OrthoDB" id="9761577at2"/>
<dbReference type="InterPro" id="IPR006047">
    <property type="entry name" value="GH13_cat_dom"/>
</dbReference>
<dbReference type="GO" id="GO:0016798">
    <property type="term" value="F:hydrolase activity, acting on glycosyl bonds"/>
    <property type="evidence" value="ECO:0007669"/>
    <property type="project" value="UniProtKB-KW"/>
</dbReference>
<evidence type="ECO:0000313" key="7">
    <source>
        <dbReference type="Proteomes" id="UP000231501"/>
    </source>
</evidence>
<dbReference type="GO" id="GO:0005975">
    <property type="term" value="P:carbohydrate metabolic process"/>
    <property type="evidence" value="ECO:0007669"/>
    <property type="project" value="InterPro"/>
</dbReference>
<keyword evidence="6" id="KW-0456">Lyase</keyword>
<dbReference type="Gene3D" id="3.20.20.80">
    <property type="entry name" value="Glycosidases"/>
    <property type="match status" value="1"/>
</dbReference>
<sequence length="642" mass="70958">MIAPTRLAAPLASLLSLALSLIAMTHTPAAAATADPVPTPAAVTLDRVEPPDWWVGMKSPDLQLMLHGAGIGALQVALAPTPGVTLVGARRGDSPNYLFVDLRIAPTAQPGTLTLQLQHEGRTVLEHRYPLRARAPGSAQRESFGPKDAIYLVVPDRFANGDPSNDAVPGMAEGPRRDDPGGRHGGDLAGLIAHLDYIAGMGFTMLWPTPLSENNSPKWSYHGYAATDFYKVDPRFGTNADYLRLGAEAKRHGLGLIQDIVLNHIGVHHWWMADLPTADWVNVWPRYTETHHARMSLQDPYAAPSDRKRFSDGWFTPDMPDLNQRQPLVATYLTQMSLWWIESAGLAGVRTDTYSYSDKDFLAAWSRRLKDEYPKLNIVGEEWSPHPAVVSYWQAGKRNHDGYVSSLPSLMDFPMQEAILAGLNQADSHDGGFTRLYEGLAHDFVYPDPANLVLFEGNHDTPRLYSMLHEDLDLTKMAWAFLSVVRRIPQFYYGTEILMTSPRHRDDGAARGDFPGGWAGDAVNAFTGTGLSERQAAAQAWLKRLLNWRKTERLVHEGALMQYAPLGEAYVLFRYDAAKGQNGKRLMLVLNKAREARDLDLTRFSEMLRGGETATDVMTGQTATLGTSLTLPARSVTVLSIE</sequence>
<dbReference type="PANTHER" id="PTHR10357">
    <property type="entry name" value="ALPHA-AMYLASE FAMILY MEMBER"/>
    <property type="match status" value="1"/>
</dbReference>
<keyword evidence="7" id="KW-1185">Reference proteome</keyword>
<evidence type="ECO:0000256" key="3">
    <source>
        <dbReference type="SAM" id="MobiDB-lite"/>
    </source>
</evidence>
<dbReference type="InterPro" id="IPR019492">
    <property type="entry name" value="Cyclo-malto-dextrinase_C"/>
</dbReference>
<dbReference type="InterPro" id="IPR013780">
    <property type="entry name" value="Glyco_hydro_b"/>
</dbReference>
<dbReference type="SUPFAM" id="SSF81296">
    <property type="entry name" value="E set domains"/>
    <property type="match status" value="1"/>
</dbReference>
<dbReference type="InterPro" id="IPR017853">
    <property type="entry name" value="GH"/>
</dbReference>
<feature type="signal peptide" evidence="4">
    <location>
        <begin position="1"/>
        <end position="31"/>
    </location>
</feature>
<dbReference type="SMART" id="SM00642">
    <property type="entry name" value="Aamy"/>
    <property type="match status" value="1"/>
</dbReference>
<evidence type="ECO:0000256" key="2">
    <source>
        <dbReference type="ARBA" id="ARBA00023295"/>
    </source>
</evidence>
<keyword evidence="4" id="KW-0732">Signal</keyword>
<dbReference type="Pfam" id="PF00128">
    <property type="entry name" value="Alpha-amylase"/>
    <property type="match status" value="1"/>
</dbReference>
<accession>A0A2G9C9N5</accession>
<feature type="compositionally biased region" description="Basic and acidic residues" evidence="3">
    <location>
        <begin position="174"/>
        <end position="184"/>
    </location>
</feature>
<dbReference type="Gene3D" id="2.60.40.10">
    <property type="entry name" value="Immunoglobulins"/>
    <property type="match status" value="1"/>
</dbReference>
<feature type="chain" id="PRO_5013553621" evidence="4">
    <location>
        <begin position="32"/>
        <end position="642"/>
    </location>
</feature>
<dbReference type="Proteomes" id="UP000231501">
    <property type="component" value="Unassembled WGS sequence"/>
</dbReference>
<dbReference type="CDD" id="cd11340">
    <property type="entry name" value="AmyAc_bac_CMD_like_3"/>
    <property type="match status" value="1"/>
</dbReference>
<evidence type="ECO:0000256" key="4">
    <source>
        <dbReference type="SAM" id="SignalP"/>
    </source>
</evidence>
<dbReference type="EMBL" id="PEOG01000039">
    <property type="protein sequence ID" value="PIM52344.1"/>
    <property type="molecule type" value="Genomic_DNA"/>
</dbReference>
<keyword evidence="2" id="KW-0326">Glycosidase</keyword>
<keyword evidence="1" id="KW-0378">Hydrolase</keyword>
<protein>
    <submittedName>
        <fullName evidence="6">Alpha-amlyase</fullName>
    </submittedName>
</protein>
<dbReference type="Pfam" id="PF09087">
    <property type="entry name" value="Cyc-maltodext_N"/>
    <property type="match status" value="1"/>
</dbReference>
<proteinExistence type="predicted"/>
<feature type="domain" description="Glycosyl hydrolase family 13 catalytic" evidence="5">
    <location>
        <begin position="152"/>
        <end position="549"/>
    </location>
</feature>
<reference evidence="6 7" key="1">
    <citation type="submission" date="2017-11" db="EMBL/GenBank/DDBJ databases">
        <title>Draft genome sequence of Mitsuaria sp. HWN-4.</title>
        <authorList>
            <person name="Gundlapally S.R."/>
        </authorList>
    </citation>
    <scope>NUCLEOTIDE SEQUENCE [LARGE SCALE GENOMIC DNA]</scope>
    <source>
        <strain evidence="6 7">HWN-4</strain>
    </source>
</reference>
<dbReference type="InterPro" id="IPR013783">
    <property type="entry name" value="Ig-like_fold"/>
</dbReference>
<dbReference type="InterPro" id="IPR015171">
    <property type="entry name" value="Cyc-maltodext_N"/>
</dbReference>
<name>A0A2G9C9N5_9BURK</name>
<gene>
    <name evidence="6" type="ORF">CS062_14940</name>
</gene>
<evidence type="ECO:0000256" key="1">
    <source>
        <dbReference type="ARBA" id="ARBA00022801"/>
    </source>
</evidence>
<dbReference type="Gene3D" id="2.60.40.1180">
    <property type="entry name" value="Golgi alpha-mannosidase II"/>
    <property type="match status" value="1"/>
</dbReference>
<organism evidence="6 7">
    <name type="scientific">Roseateles chitinivorans</name>
    <dbReference type="NCBI Taxonomy" id="2917965"/>
    <lineage>
        <taxon>Bacteria</taxon>
        <taxon>Pseudomonadati</taxon>
        <taxon>Pseudomonadota</taxon>
        <taxon>Betaproteobacteria</taxon>
        <taxon>Burkholderiales</taxon>
        <taxon>Sphaerotilaceae</taxon>
        <taxon>Roseateles</taxon>
    </lineage>
</organism>
<feature type="region of interest" description="Disordered" evidence="3">
    <location>
        <begin position="161"/>
        <end position="184"/>
    </location>
</feature>
<dbReference type="PANTHER" id="PTHR10357:SF210">
    <property type="entry name" value="MALTODEXTRIN GLUCOSIDASE"/>
    <property type="match status" value="1"/>
</dbReference>
<dbReference type="InterPro" id="IPR014756">
    <property type="entry name" value="Ig_E-set"/>
</dbReference>
<evidence type="ECO:0000313" key="6">
    <source>
        <dbReference type="EMBL" id="PIM52344.1"/>
    </source>
</evidence>
<dbReference type="SUPFAM" id="SSF51445">
    <property type="entry name" value="(Trans)glycosidases"/>
    <property type="match status" value="1"/>
</dbReference>